<reference evidence="2" key="1">
    <citation type="journal article" date="2014" name="Proc. Natl. Acad. Sci. U.S.A.">
        <title>Extensive sampling of basidiomycete genomes demonstrates inadequacy of the white-rot/brown-rot paradigm for wood decay fungi.</title>
        <authorList>
            <person name="Riley R."/>
            <person name="Salamov A.A."/>
            <person name="Brown D.W."/>
            <person name="Nagy L.G."/>
            <person name="Floudas D."/>
            <person name="Held B.W."/>
            <person name="Levasseur A."/>
            <person name="Lombard V."/>
            <person name="Morin E."/>
            <person name="Otillar R."/>
            <person name="Lindquist E.A."/>
            <person name="Sun H."/>
            <person name="LaButti K.M."/>
            <person name="Schmutz J."/>
            <person name="Jabbour D."/>
            <person name="Luo H."/>
            <person name="Baker S.E."/>
            <person name="Pisabarro A.G."/>
            <person name="Walton J.D."/>
            <person name="Blanchette R.A."/>
            <person name="Henrissat B."/>
            <person name="Martin F."/>
            <person name="Cullen D."/>
            <person name="Hibbett D.S."/>
            <person name="Grigoriev I.V."/>
        </authorList>
    </citation>
    <scope>NUCLEOTIDE SEQUENCE [LARGE SCALE GENOMIC DNA]</scope>
    <source>
        <strain evidence="2">FD-172 SS1</strain>
    </source>
</reference>
<organism evidence="1 2">
    <name type="scientific">Botryobasidium botryosum (strain FD-172 SS1)</name>
    <dbReference type="NCBI Taxonomy" id="930990"/>
    <lineage>
        <taxon>Eukaryota</taxon>
        <taxon>Fungi</taxon>
        <taxon>Dikarya</taxon>
        <taxon>Basidiomycota</taxon>
        <taxon>Agaricomycotina</taxon>
        <taxon>Agaricomycetes</taxon>
        <taxon>Cantharellales</taxon>
        <taxon>Botryobasidiaceae</taxon>
        <taxon>Botryobasidium</taxon>
    </lineage>
</organism>
<name>A0A067M995_BOTB1</name>
<keyword evidence="2" id="KW-1185">Reference proteome</keyword>
<sequence length="267" mass="28745">MSQLHRWARFVFRCNYVIIPVPALNLVAGSYSPSSTSYSPPSLNSSGSGVTGAARVYVRSRELPRLRILDIQSLPFSHDRVLKAGSASTKSASLSNKTIASMVREYEYCTSGHSRTTTLFSDSIASFALSFPTLPSRTSRLGPRSPIRSPILPIKPLRLPCLECLDISAASAHRFLAQLVVLRPRELGVTSMPDDFAALKVAPVVIEASASPTTAHQIFRSGMVSLIDSDGTDAESMTQANQIPIAPQPSSHPSASSLTTTAQLQQF</sequence>
<dbReference type="HOGENOM" id="CLU_1042042_0_0_1"/>
<evidence type="ECO:0000313" key="2">
    <source>
        <dbReference type="Proteomes" id="UP000027195"/>
    </source>
</evidence>
<proteinExistence type="predicted"/>
<evidence type="ECO:0000313" key="1">
    <source>
        <dbReference type="EMBL" id="KDQ08171.1"/>
    </source>
</evidence>
<dbReference type="EMBL" id="KL198094">
    <property type="protein sequence ID" value="KDQ08171.1"/>
    <property type="molecule type" value="Genomic_DNA"/>
</dbReference>
<dbReference type="AlphaFoldDB" id="A0A067M995"/>
<protein>
    <submittedName>
        <fullName evidence="1">Uncharacterized protein</fullName>
    </submittedName>
</protein>
<dbReference type="OrthoDB" id="3208947at2759"/>
<accession>A0A067M995</accession>
<dbReference type="InParanoid" id="A0A067M995"/>
<gene>
    <name evidence="1" type="ORF">BOTBODRAFT_191934</name>
</gene>
<dbReference type="Proteomes" id="UP000027195">
    <property type="component" value="Unassembled WGS sequence"/>
</dbReference>